<organism evidence="10 11">
    <name type="scientific">Piedraia hortae CBS 480.64</name>
    <dbReference type="NCBI Taxonomy" id="1314780"/>
    <lineage>
        <taxon>Eukaryota</taxon>
        <taxon>Fungi</taxon>
        <taxon>Dikarya</taxon>
        <taxon>Ascomycota</taxon>
        <taxon>Pezizomycotina</taxon>
        <taxon>Dothideomycetes</taxon>
        <taxon>Dothideomycetidae</taxon>
        <taxon>Capnodiales</taxon>
        <taxon>Piedraiaceae</taxon>
        <taxon>Piedraia</taxon>
    </lineage>
</organism>
<evidence type="ECO:0000313" key="11">
    <source>
        <dbReference type="Proteomes" id="UP000799421"/>
    </source>
</evidence>
<dbReference type="OrthoDB" id="437078at2759"/>
<protein>
    <recommendedName>
        <fullName evidence="7">Chromosome segregation in meiosis protein</fullName>
    </recommendedName>
</protein>
<evidence type="ECO:0000256" key="1">
    <source>
        <dbReference type="ARBA" id="ARBA00004123"/>
    </source>
</evidence>
<feature type="region of interest" description="Disordered" evidence="8">
    <location>
        <begin position="16"/>
        <end position="51"/>
    </location>
</feature>
<reference evidence="10" key="1">
    <citation type="journal article" date="2020" name="Stud. Mycol.">
        <title>101 Dothideomycetes genomes: a test case for predicting lifestyles and emergence of pathogens.</title>
        <authorList>
            <person name="Haridas S."/>
            <person name="Albert R."/>
            <person name="Binder M."/>
            <person name="Bloem J."/>
            <person name="Labutti K."/>
            <person name="Salamov A."/>
            <person name="Andreopoulos B."/>
            <person name="Baker S."/>
            <person name="Barry K."/>
            <person name="Bills G."/>
            <person name="Bluhm B."/>
            <person name="Cannon C."/>
            <person name="Castanera R."/>
            <person name="Culley D."/>
            <person name="Daum C."/>
            <person name="Ezra D."/>
            <person name="Gonzalez J."/>
            <person name="Henrissat B."/>
            <person name="Kuo A."/>
            <person name="Liang C."/>
            <person name="Lipzen A."/>
            <person name="Lutzoni F."/>
            <person name="Magnuson J."/>
            <person name="Mondo S."/>
            <person name="Nolan M."/>
            <person name="Ohm R."/>
            <person name="Pangilinan J."/>
            <person name="Park H.-J."/>
            <person name="Ramirez L."/>
            <person name="Alfaro M."/>
            <person name="Sun H."/>
            <person name="Tritt A."/>
            <person name="Yoshinaga Y."/>
            <person name="Zwiers L.-H."/>
            <person name="Turgeon B."/>
            <person name="Goodwin S."/>
            <person name="Spatafora J."/>
            <person name="Crous P."/>
            <person name="Grigoriev I."/>
        </authorList>
    </citation>
    <scope>NUCLEOTIDE SEQUENCE</scope>
    <source>
        <strain evidence="10">CBS 480.64</strain>
    </source>
</reference>
<evidence type="ECO:0000256" key="7">
    <source>
        <dbReference type="RuleBase" id="RU366049"/>
    </source>
</evidence>
<evidence type="ECO:0000256" key="2">
    <source>
        <dbReference type="ARBA" id="ARBA00006075"/>
    </source>
</evidence>
<dbReference type="GO" id="GO:0003677">
    <property type="term" value="F:DNA binding"/>
    <property type="evidence" value="ECO:0007669"/>
    <property type="project" value="TreeGrafter"/>
</dbReference>
<evidence type="ECO:0000256" key="3">
    <source>
        <dbReference type="ARBA" id="ARBA00022763"/>
    </source>
</evidence>
<evidence type="ECO:0000313" key="10">
    <source>
        <dbReference type="EMBL" id="KAF2863708.1"/>
    </source>
</evidence>
<evidence type="ECO:0000256" key="6">
    <source>
        <dbReference type="ARBA" id="ARBA00023306"/>
    </source>
</evidence>
<dbReference type="GO" id="GO:0043111">
    <property type="term" value="P:replication fork arrest"/>
    <property type="evidence" value="ECO:0007669"/>
    <property type="project" value="TreeGrafter"/>
</dbReference>
<comment type="similarity">
    <text evidence="2 7">Belongs to the CSM3 family.</text>
</comment>
<keyword evidence="11" id="KW-1185">Reference proteome</keyword>
<dbReference type="GO" id="GO:0031298">
    <property type="term" value="C:replication fork protection complex"/>
    <property type="evidence" value="ECO:0007669"/>
    <property type="project" value="TreeGrafter"/>
</dbReference>
<dbReference type="EMBL" id="MU005959">
    <property type="protein sequence ID" value="KAF2863708.1"/>
    <property type="molecule type" value="Genomic_DNA"/>
</dbReference>
<dbReference type="GO" id="GO:0031297">
    <property type="term" value="P:replication fork processing"/>
    <property type="evidence" value="ECO:0007669"/>
    <property type="project" value="UniProtKB-UniRule"/>
</dbReference>
<feature type="domain" description="Chromosome segregation in meiosis protein 3" evidence="9">
    <location>
        <begin position="57"/>
        <end position="139"/>
    </location>
</feature>
<keyword evidence="5 7" id="KW-0539">Nucleus</keyword>
<name>A0A6A7CAR9_9PEZI</name>
<dbReference type="GO" id="GO:0006974">
    <property type="term" value="P:DNA damage response"/>
    <property type="evidence" value="ECO:0007669"/>
    <property type="project" value="UniProtKB-KW"/>
</dbReference>
<dbReference type="GO" id="GO:0000076">
    <property type="term" value="P:DNA replication checkpoint signaling"/>
    <property type="evidence" value="ECO:0007669"/>
    <property type="project" value="UniProtKB-UniRule"/>
</dbReference>
<sequence>MATDIGEYDLEIEDFLRDLPPPPPAAPAGGDSVAPADPPADVDAEVQVRKKRKPIPKLDEARLLSDPGVARLRQVSRKSLKFKGKGHEFTDMSRLLDMYQLWLDDLYPRAKFRDGLETIEKLGHSKRLKVMRKEWIDATKSGRRETSLDQVDDQLAATNSEENQEQQQARNSTLDTDDLGALMADEDLFTGEPVDVVQPPKSRVPIEEEDDLEAFMRDESSAPQQHQPIDDFAAEEEVLASIDW</sequence>
<dbReference type="PANTHER" id="PTHR13220">
    <property type="entry name" value="TIMELESS INTERACTING-RELATED"/>
    <property type="match status" value="1"/>
</dbReference>
<evidence type="ECO:0000259" key="9">
    <source>
        <dbReference type="Pfam" id="PF07962"/>
    </source>
</evidence>
<dbReference type="InterPro" id="IPR012923">
    <property type="entry name" value="Csm3"/>
</dbReference>
<dbReference type="Proteomes" id="UP000799421">
    <property type="component" value="Unassembled WGS sequence"/>
</dbReference>
<proteinExistence type="inferred from homology"/>
<dbReference type="Pfam" id="PF07962">
    <property type="entry name" value="Swi3"/>
    <property type="match status" value="1"/>
</dbReference>
<dbReference type="InterPro" id="IPR040038">
    <property type="entry name" value="TIPIN/Csm3/Swi3"/>
</dbReference>
<accession>A0A6A7CAR9</accession>
<keyword evidence="3 7" id="KW-0227">DNA damage</keyword>
<keyword evidence="6 7" id="KW-0131">Cell cycle</keyword>
<evidence type="ECO:0000256" key="4">
    <source>
        <dbReference type="ARBA" id="ARBA00022880"/>
    </source>
</evidence>
<comment type="function">
    <text evidence="7">Plays an important role in the control of DNA replication and the maintenance of replication fork stability.</text>
</comment>
<evidence type="ECO:0000256" key="8">
    <source>
        <dbReference type="SAM" id="MobiDB-lite"/>
    </source>
</evidence>
<gene>
    <name evidence="10" type="ORF">K470DRAFT_209850</name>
</gene>
<dbReference type="AlphaFoldDB" id="A0A6A7CAR9"/>
<feature type="compositionally biased region" description="Low complexity" evidence="8">
    <location>
        <begin position="27"/>
        <end position="41"/>
    </location>
</feature>
<dbReference type="PANTHER" id="PTHR13220:SF11">
    <property type="entry name" value="TIMELESS-INTERACTING PROTEIN"/>
    <property type="match status" value="1"/>
</dbReference>
<keyword evidence="4" id="KW-0236">DNA replication inhibitor</keyword>
<evidence type="ECO:0000256" key="5">
    <source>
        <dbReference type="ARBA" id="ARBA00023242"/>
    </source>
</evidence>
<comment type="subcellular location">
    <subcellularLocation>
        <location evidence="1 7">Nucleus</location>
    </subcellularLocation>
</comment>